<reference evidence="1 2" key="1">
    <citation type="submission" date="2021-05" db="EMBL/GenBank/DDBJ databases">
        <title>Genome Assembly of Synthetic Allotetraploid Brassica napus Reveals Homoeologous Exchanges between Subgenomes.</title>
        <authorList>
            <person name="Davis J.T."/>
        </authorList>
    </citation>
    <scope>NUCLEOTIDE SEQUENCE [LARGE SCALE GENOMIC DNA]</scope>
    <source>
        <strain evidence="2">cv. Da-Ae</strain>
        <tissue evidence="1">Seedling</tissue>
    </source>
</reference>
<dbReference type="Proteomes" id="UP000824890">
    <property type="component" value="Unassembled WGS sequence"/>
</dbReference>
<keyword evidence="2" id="KW-1185">Reference proteome</keyword>
<gene>
    <name evidence="1" type="ORF">HID58_048444</name>
</gene>
<sequence>DRSVPDDSSSQYGNIAPKVEFAEHSADAYWVARGNVKPPRPGIWHTHLYRANPVEGCPSRSCPNGLAASWSFCRVPESVEFRLPVAGEVVESPTDGYFTCFEAYLMQCHLWFPLLEAIMRLFSHFGLSISQINPDLLRDGPFFWATFTPKWVRHALALQRSQFQPDLPVEEGEEQRMDRFVPYEAPTERGRSRTRKDKHIAVDYDAGDGECFPEDILGYYLNSGEPIDLYELLGSDFPTAEGGSGKGP</sequence>
<accession>A0ABQ8B246</accession>
<comment type="caution">
    <text evidence="1">The sequence shown here is derived from an EMBL/GenBank/DDBJ whole genome shotgun (WGS) entry which is preliminary data.</text>
</comment>
<evidence type="ECO:0000313" key="1">
    <source>
        <dbReference type="EMBL" id="KAH0898876.1"/>
    </source>
</evidence>
<feature type="non-terminal residue" evidence="1">
    <location>
        <position position="248"/>
    </location>
</feature>
<protein>
    <submittedName>
        <fullName evidence="1">Uncharacterized protein</fullName>
    </submittedName>
</protein>
<proteinExistence type="predicted"/>
<feature type="non-terminal residue" evidence="1">
    <location>
        <position position="1"/>
    </location>
</feature>
<evidence type="ECO:0000313" key="2">
    <source>
        <dbReference type="Proteomes" id="UP000824890"/>
    </source>
</evidence>
<dbReference type="EMBL" id="JAGKQM010000012">
    <property type="protein sequence ID" value="KAH0898876.1"/>
    <property type="molecule type" value="Genomic_DNA"/>
</dbReference>
<name>A0ABQ8B246_BRANA</name>
<organism evidence="1 2">
    <name type="scientific">Brassica napus</name>
    <name type="common">Rape</name>
    <dbReference type="NCBI Taxonomy" id="3708"/>
    <lineage>
        <taxon>Eukaryota</taxon>
        <taxon>Viridiplantae</taxon>
        <taxon>Streptophyta</taxon>
        <taxon>Embryophyta</taxon>
        <taxon>Tracheophyta</taxon>
        <taxon>Spermatophyta</taxon>
        <taxon>Magnoliopsida</taxon>
        <taxon>eudicotyledons</taxon>
        <taxon>Gunneridae</taxon>
        <taxon>Pentapetalae</taxon>
        <taxon>rosids</taxon>
        <taxon>malvids</taxon>
        <taxon>Brassicales</taxon>
        <taxon>Brassicaceae</taxon>
        <taxon>Brassiceae</taxon>
        <taxon>Brassica</taxon>
    </lineage>
</organism>